<feature type="compositionally biased region" description="Basic and acidic residues" evidence="1">
    <location>
        <begin position="720"/>
        <end position="729"/>
    </location>
</feature>
<feature type="compositionally biased region" description="Low complexity" evidence="1">
    <location>
        <begin position="471"/>
        <end position="484"/>
    </location>
</feature>
<accession>A0A836B348</accession>
<dbReference type="Proteomes" id="UP000650467">
    <property type="component" value="Unassembled WGS sequence"/>
</dbReference>
<comment type="caution">
    <text evidence="2">The sequence shown here is derived from an EMBL/GenBank/DDBJ whole genome shotgun (WGS) entry which is preliminary data.</text>
</comment>
<reference evidence="2" key="1">
    <citation type="journal article" date="2020" name="bioRxiv">
        <title>Comparative genomics of Chlamydomonas.</title>
        <authorList>
            <person name="Craig R.J."/>
            <person name="Hasan A.R."/>
            <person name="Ness R.W."/>
            <person name="Keightley P.D."/>
        </authorList>
    </citation>
    <scope>NUCLEOTIDE SEQUENCE</scope>
    <source>
        <strain evidence="2">SAG 7.73</strain>
    </source>
</reference>
<dbReference type="AlphaFoldDB" id="A0A836B348"/>
<feature type="region of interest" description="Disordered" evidence="1">
    <location>
        <begin position="702"/>
        <end position="737"/>
    </location>
</feature>
<keyword evidence="3" id="KW-1185">Reference proteome</keyword>
<evidence type="ECO:0000313" key="3">
    <source>
        <dbReference type="Proteomes" id="UP000650467"/>
    </source>
</evidence>
<evidence type="ECO:0000256" key="1">
    <source>
        <dbReference type="SAM" id="MobiDB-lite"/>
    </source>
</evidence>
<protein>
    <submittedName>
        <fullName evidence="2">Uncharacterized protein</fullName>
    </submittedName>
</protein>
<proteinExistence type="predicted"/>
<evidence type="ECO:0000313" key="2">
    <source>
        <dbReference type="EMBL" id="KAG2446316.1"/>
    </source>
</evidence>
<gene>
    <name evidence="2" type="ORF">HXX76_000904</name>
</gene>
<feature type="region of interest" description="Disordered" evidence="1">
    <location>
        <begin position="452"/>
        <end position="484"/>
    </location>
</feature>
<name>A0A836B348_CHLIN</name>
<sequence length="737" mass="77900">MDGLISTLRAEGCIGVTRLVCAELRHLVDSCLDAVCVSYPLAAPVDQWPSLSIWPRCTRLVVASRDNADTGPPAEELLAVVDGLQVWLLNQPAASLERICELKLELWAEGEEEAARRAVSAPFVALLVRLLPNLKLVELDETSSSQLPRSRTELGALMYGGLACLTQLETLTLPWVGPLAVLQQQQQQQQPQQGGGAVALVGGARRGGDGIGNQHSRGGGECGSFAGLHELVINQSMVIGGDRITSAMASGIASLRGLQVLELDDCLQQGDAASLYELLDCLPTSLSTFRARNYVPDGSCEWDRLELELGFAAGQLRDVRFPSPFGEGVGYRSLALLAKDVLLPLMRRSGTSGGVRTARPLRLLHLDVLSLRTYPSCPVPVAPLEGDELAALQELVRGCPAVEVGGVSLSLDTPEPAALQAMELLGWPASLSVHSMPEPHFSSLLHYFRVPVAPPPAPRRQQDRGPGEQLPRATQPGQPQQAPTAACIGAEAVITRAVQMLLAQPPVRAMAPAAAGGACPTSATEQDDESCTAQGTLHRVMVLQGPLIAGLVTAPPALSSWLEWLGEQAAAVAAGGGVGDAAADEDREDSGWTCQVVPNVPVLLLQAGGQSFAALHSAAQAVAPAAQLHVTAVQLRAHLYGKPQLSWPLLWSLQKVLDQGVWQQPQPAGASGSCGQADNAGEAPLAPVAVLLQEQIKWQGPNKVKVDRWRPGGAAGVPEEALHAEQEAREAEEEEED</sequence>
<dbReference type="EMBL" id="JAEHOC010000001">
    <property type="protein sequence ID" value="KAG2446316.1"/>
    <property type="molecule type" value="Genomic_DNA"/>
</dbReference>
<organism evidence="2 3">
    <name type="scientific">Chlamydomonas incerta</name>
    <dbReference type="NCBI Taxonomy" id="51695"/>
    <lineage>
        <taxon>Eukaryota</taxon>
        <taxon>Viridiplantae</taxon>
        <taxon>Chlorophyta</taxon>
        <taxon>core chlorophytes</taxon>
        <taxon>Chlorophyceae</taxon>
        <taxon>CS clade</taxon>
        <taxon>Chlamydomonadales</taxon>
        <taxon>Chlamydomonadaceae</taxon>
        <taxon>Chlamydomonas</taxon>
    </lineage>
</organism>
<dbReference type="OrthoDB" id="550008at2759"/>